<name>A0AAE1HCJ8_9NEOP</name>
<feature type="compositionally biased region" description="Basic and acidic residues" evidence="1">
    <location>
        <begin position="347"/>
        <end position="356"/>
    </location>
</feature>
<feature type="compositionally biased region" description="Basic and acidic residues" evidence="1">
    <location>
        <begin position="1"/>
        <end position="12"/>
    </location>
</feature>
<feature type="region of interest" description="Disordered" evidence="1">
    <location>
        <begin position="1"/>
        <end position="247"/>
    </location>
</feature>
<gene>
    <name evidence="2" type="ORF">KUF71_008069</name>
</gene>
<feature type="compositionally biased region" description="Polar residues" evidence="1">
    <location>
        <begin position="262"/>
        <end position="276"/>
    </location>
</feature>
<sequence length="370" mass="40228">MKKYGADSKDAKGGSAFGSNNSSYKNSSQQGIKDKYSDSKNSSLKNTAGAKQDKYSTTTKYSSQSGTGGSAKQDKYSTETKYSASKGGTSETTKYSSQSKYSTGSSGLERRASYKSVERWDNEKNAARERDRALAKDKYSSTDSKYSAKDKYSSTDNKYSATDNKYSAKADKYSTKDTSKDDKYKSQAQIGWGKDKEDTKPKQYSFSSSAATKDTAWSKDKNDTKSKYSLSTKTETKGDYKSSSTSSWCTKAFSSADPRYAEQSTRAFSSQTASSTWDDRNRGRAFPYDRDHELRRSLNKYDADTKNLDPKYRKPGLVTNGAGLAAGGLLGAAVGPVSGASSGRTAEATRLRDDRGLGAATTGCHNCALQ</sequence>
<feature type="compositionally biased region" description="Basic and acidic residues" evidence="1">
    <location>
        <begin position="166"/>
        <end position="185"/>
    </location>
</feature>
<evidence type="ECO:0000256" key="1">
    <source>
        <dbReference type="SAM" id="MobiDB-lite"/>
    </source>
</evidence>
<feature type="compositionally biased region" description="Basic and acidic residues" evidence="1">
    <location>
        <begin position="108"/>
        <end position="153"/>
    </location>
</feature>
<feature type="compositionally biased region" description="Low complexity" evidence="1">
    <location>
        <begin position="55"/>
        <end position="65"/>
    </location>
</feature>
<feature type="compositionally biased region" description="Basic and acidic residues" evidence="1">
    <location>
        <begin position="216"/>
        <end position="226"/>
    </location>
</feature>
<reference evidence="2" key="2">
    <citation type="journal article" date="2023" name="BMC Genomics">
        <title>Pest status, molecular evolution, and epigenetic factors derived from the genome assembly of Frankliniella fusca, a thysanopteran phytovirus vector.</title>
        <authorList>
            <person name="Catto M.A."/>
            <person name="Labadie P.E."/>
            <person name="Jacobson A.L."/>
            <person name="Kennedy G.G."/>
            <person name="Srinivasan R."/>
            <person name="Hunt B.G."/>
        </authorList>
    </citation>
    <scope>NUCLEOTIDE SEQUENCE</scope>
    <source>
        <strain evidence="2">PL_HMW_Pooled</strain>
    </source>
</reference>
<reference evidence="2" key="1">
    <citation type="submission" date="2021-07" db="EMBL/GenBank/DDBJ databases">
        <authorList>
            <person name="Catto M.A."/>
            <person name="Jacobson A."/>
            <person name="Kennedy G."/>
            <person name="Labadie P."/>
            <person name="Hunt B.G."/>
            <person name="Srinivasan R."/>
        </authorList>
    </citation>
    <scope>NUCLEOTIDE SEQUENCE</scope>
    <source>
        <strain evidence="2">PL_HMW_Pooled</strain>
        <tissue evidence="2">Head</tissue>
    </source>
</reference>
<proteinExistence type="predicted"/>
<feature type="region of interest" description="Disordered" evidence="1">
    <location>
        <begin position="260"/>
        <end position="291"/>
    </location>
</feature>
<evidence type="ECO:0000313" key="2">
    <source>
        <dbReference type="EMBL" id="KAK3918821.1"/>
    </source>
</evidence>
<feature type="compositionally biased region" description="Polar residues" evidence="1">
    <location>
        <begin position="79"/>
        <end position="88"/>
    </location>
</feature>
<comment type="caution">
    <text evidence="2">The sequence shown here is derived from an EMBL/GenBank/DDBJ whole genome shotgun (WGS) entry which is preliminary data.</text>
</comment>
<feature type="compositionally biased region" description="Polar residues" evidence="1">
    <location>
        <begin position="202"/>
        <end position="212"/>
    </location>
</feature>
<organism evidence="2 3">
    <name type="scientific">Frankliniella fusca</name>
    <dbReference type="NCBI Taxonomy" id="407009"/>
    <lineage>
        <taxon>Eukaryota</taxon>
        <taxon>Metazoa</taxon>
        <taxon>Ecdysozoa</taxon>
        <taxon>Arthropoda</taxon>
        <taxon>Hexapoda</taxon>
        <taxon>Insecta</taxon>
        <taxon>Pterygota</taxon>
        <taxon>Neoptera</taxon>
        <taxon>Paraneoptera</taxon>
        <taxon>Thysanoptera</taxon>
        <taxon>Terebrantia</taxon>
        <taxon>Thripoidea</taxon>
        <taxon>Thripidae</taxon>
        <taxon>Frankliniella</taxon>
    </lineage>
</organism>
<dbReference type="Proteomes" id="UP001219518">
    <property type="component" value="Unassembled WGS sequence"/>
</dbReference>
<protein>
    <submittedName>
        <fullName evidence="2">Glycine-rich RNA-binding protein RZ1A</fullName>
    </submittedName>
</protein>
<evidence type="ECO:0000313" key="3">
    <source>
        <dbReference type="Proteomes" id="UP001219518"/>
    </source>
</evidence>
<feature type="region of interest" description="Disordered" evidence="1">
    <location>
        <begin position="337"/>
        <end position="361"/>
    </location>
</feature>
<feature type="compositionally biased region" description="Low complexity" evidence="1">
    <location>
        <begin position="19"/>
        <end position="28"/>
    </location>
</feature>
<dbReference type="AlphaFoldDB" id="A0AAE1HCJ8"/>
<feature type="compositionally biased region" description="Low complexity" evidence="1">
    <location>
        <begin position="89"/>
        <end position="107"/>
    </location>
</feature>
<keyword evidence="3" id="KW-1185">Reference proteome</keyword>
<dbReference type="EMBL" id="JAHWGI010000960">
    <property type="protein sequence ID" value="KAK3918821.1"/>
    <property type="molecule type" value="Genomic_DNA"/>
</dbReference>
<accession>A0AAE1HCJ8</accession>
<feature type="compositionally biased region" description="Basic and acidic residues" evidence="1">
    <location>
        <begin position="277"/>
        <end position="291"/>
    </location>
</feature>